<dbReference type="AlphaFoldDB" id="A0A2P2I458"/>
<evidence type="ECO:0000256" key="2">
    <source>
        <dbReference type="ARBA" id="ARBA00022692"/>
    </source>
</evidence>
<evidence type="ECO:0000256" key="4">
    <source>
        <dbReference type="ARBA" id="ARBA00023136"/>
    </source>
</evidence>
<dbReference type="EMBL" id="IACF01003189">
    <property type="protein sequence ID" value="LAB68814.1"/>
    <property type="molecule type" value="mRNA"/>
</dbReference>
<feature type="transmembrane region" description="Helical" evidence="5">
    <location>
        <begin position="33"/>
        <end position="54"/>
    </location>
</feature>
<sequence length="240" mass="26868">MSHDYENYEEPLAGGASMEFSEKSIRMAFIKKVMLILMAQLTVTFGIIAVFTLVEEVRVFTRETPGLFWGALVLSIVCLIALSCCGSLRRKHPLNMIFLGIFTVCEGFVLGCASASFTKDEILMAVGICVTVTFALTLFAFQTKIDFTMMGGFLFVGLIVLMLFGFLAIFFHDRITNIVYSSLGALLFSFYLVFDIQMMIGGNHKYSISPEEYVFAALNIYLDVINLFTYILSIIGNVRR</sequence>
<name>A0A2P2I458_9CRUS</name>
<dbReference type="PANTHER" id="PTHR23291:SF47">
    <property type="entry name" value="TRANSMEMBRANE BAX INHIBITOR MOTIF CONTAINING 7"/>
    <property type="match status" value="1"/>
</dbReference>
<feature type="transmembrane region" description="Helical" evidence="5">
    <location>
        <begin position="153"/>
        <end position="172"/>
    </location>
</feature>
<keyword evidence="3 5" id="KW-1133">Transmembrane helix</keyword>
<dbReference type="GO" id="GO:0016020">
    <property type="term" value="C:membrane"/>
    <property type="evidence" value="ECO:0007669"/>
    <property type="project" value="UniProtKB-SubCell"/>
</dbReference>
<feature type="transmembrane region" description="Helical" evidence="5">
    <location>
        <begin position="97"/>
        <end position="116"/>
    </location>
</feature>
<dbReference type="PANTHER" id="PTHR23291">
    <property type="entry name" value="BAX INHIBITOR-RELATED"/>
    <property type="match status" value="1"/>
</dbReference>
<feature type="transmembrane region" description="Helical" evidence="5">
    <location>
        <begin position="122"/>
        <end position="141"/>
    </location>
</feature>
<evidence type="ECO:0000256" key="3">
    <source>
        <dbReference type="ARBA" id="ARBA00022989"/>
    </source>
</evidence>
<organism evidence="6">
    <name type="scientific">Hirondellea gigas</name>
    <dbReference type="NCBI Taxonomy" id="1518452"/>
    <lineage>
        <taxon>Eukaryota</taxon>
        <taxon>Metazoa</taxon>
        <taxon>Ecdysozoa</taxon>
        <taxon>Arthropoda</taxon>
        <taxon>Crustacea</taxon>
        <taxon>Multicrustacea</taxon>
        <taxon>Malacostraca</taxon>
        <taxon>Eumalacostraca</taxon>
        <taxon>Peracarida</taxon>
        <taxon>Amphipoda</taxon>
        <taxon>Amphilochidea</taxon>
        <taxon>Lysianassida</taxon>
        <taxon>Lysianassidira</taxon>
        <taxon>Lysianassoidea</taxon>
        <taxon>Lysianassidae</taxon>
        <taxon>Hirondellea</taxon>
    </lineage>
</organism>
<evidence type="ECO:0000313" key="6">
    <source>
        <dbReference type="EMBL" id="LAB68814.1"/>
    </source>
</evidence>
<evidence type="ECO:0000256" key="5">
    <source>
        <dbReference type="RuleBase" id="RU004379"/>
    </source>
</evidence>
<keyword evidence="2 5" id="KW-0812">Transmembrane</keyword>
<feature type="transmembrane region" description="Helical" evidence="5">
    <location>
        <begin position="178"/>
        <end position="201"/>
    </location>
</feature>
<dbReference type="CDD" id="cd10428">
    <property type="entry name" value="LFG_like"/>
    <property type="match status" value="1"/>
</dbReference>
<protein>
    <submittedName>
        <fullName evidence="6">Protein lifeguard 1-like</fullName>
    </submittedName>
</protein>
<dbReference type="Pfam" id="PF01027">
    <property type="entry name" value="Bax1-I"/>
    <property type="match status" value="1"/>
</dbReference>
<dbReference type="InterPro" id="IPR006214">
    <property type="entry name" value="Bax_inhibitor_1-related"/>
</dbReference>
<reference evidence="6" key="1">
    <citation type="journal article" date="2018" name="Biosci. Biotechnol. Biochem.">
        <title>Polysaccharide hydrolase of the hadal zone amphipods Hirondellea gigas.</title>
        <authorList>
            <person name="Kobayashi H."/>
            <person name="Nagahama T."/>
            <person name="Arai W."/>
            <person name="Sasagawa Y."/>
            <person name="Umeda M."/>
            <person name="Hayashi T."/>
            <person name="Nikaido I."/>
            <person name="Watanabe H."/>
            <person name="Oguri K."/>
            <person name="Kitazato H."/>
            <person name="Fujioka K."/>
            <person name="Kido Y."/>
            <person name="Takami H."/>
        </authorList>
    </citation>
    <scope>NUCLEOTIDE SEQUENCE</scope>
    <source>
        <tissue evidence="6">Whole body</tissue>
    </source>
</reference>
<comment type="subcellular location">
    <subcellularLocation>
        <location evidence="1">Membrane</location>
        <topology evidence="1">Multi-pass membrane protein</topology>
    </subcellularLocation>
</comment>
<proteinExistence type="evidence at transcript level"/>
<feature type="transmembrane region" description="Helical" evidence="5">
    <location>
        <begin position="213"/>
        <end position="235"/>
    </location>
</feature>
<feature type="transmembrane region" description="Helical" evidence="5">
    <location>
        <begin position="66"/>
        <end position="85"/>
    </location>
</feature>
<accession>A0A2P2I458</accession>
<keyword evidence="4 5" id="KW-0472">Membrane</keyword>
<comment type="similarity">
    <text evidence="5">Belongs to the BI1 family.</text>
</comment>
<evidence type="ECO:0000256" key="1">
    <source>
        <dbReference type="ARBA" id="ARBA00004141"/>
    </source>
</evidence>